<dbReference type="CDD" id="cd12235">
    <property type="entry name" value="RRM_PPIL4"/>
    <property type="match status" value="1"/>
</dbReference>
<comment type="similarity">
    <text evidence="8">Belongs to the cyclophilin-type PPIase family. PPIL4 subfamily.</text>
</comment>
<feature type="domain" description="RRM" evidence="11">
    <location>
        <begin position="228"/>
        <end position="306"/>
    </location>
</feature>
<feature type="compositionally biased region" description="Basic and acidic residues" evidence="9">
    <location>
        <begin position="388"/>
        <end position="526"/>
    </location>
</feature>
<dbReference type="Pfam" id="PF00076">
    <property type="entry name" value="RRM_1"/>
    <property type="match status" value="1"/>
</dbReference>
<comment type="caution">
    <text evidence="12">The sequence shown here is derived from an EMBL/GenBank/DDBJ whole genome shotgun (WGS) entry which is preliminary data.</text>
</comment>
<keyword evidence="13" id="KW-1185">Reference proteome</keyword>
<dbReference type="SUPFAM" id="SSF50891">
    <property type="entry name" value="Cyclophilin-like"/>
    <property type="match status" value="1"/>
</dbReference>
<dbReference type="Pfam" id="PF00160">
    <property type="entry name" value="Pro_isomerase"/>
    <property type="match status" value="1"/>
</dbReference>
<feature type="region of interest" description="Disordered" evidence="9">
    <location>
        <begin position="369"/>
        <end position="551"/>
    </location>
</feature>
<accession>A0ABP1FLZ4</accession>
<dbReference type="PRINTS" id="PR00153">
    <property type="entry name" value="CSAPPISMRASE"/>
</dbReference>
<evidence type="ECO:0000256" key="1">
    <source>
        <dbReference type="ARBA" id="ARBA00000971"/>
    </source>
</evidence>
<dbReference type="InterPro" id="IPR012677">
    <property type="entry name" value="Nucleotide-bd_a/b_plait_sf"/>
</dbReference>
<evidence type="ECO:0000256" key="3">
    <source>
        <dbReference type="ARBA" id="ARBA00022884"/>
    </source>
</evidence>
<feature type="domain" description="PPIase cyclophilin-type" evidence="10">
    <location>
        <begin position="1"/>
        <end position="150"/>
    </location>
</feature>
<protein>
    <recommendedName>
        <fullName evidence="8">Peptidyl-prolyl cis-trans isomerase</fullName>
        <shortName evidence="8">PPIase</shortName>
        <ecNumber evidence="8">5.2.1.8</ecNumber>
    </recommendedName>
</protein>
<dbReference type="PANTHER" id="PTHR45843">
    <property type="entry name" value="PEPTIDYL-PROLYL CIS-TRANS ISOMERASE-LIKE 4"/>
    <property type="match status" value="1"/>
</dbReference>
<evidence type="ECO:0000256" key="6">
    <source>
        <dbReference type="ARBA" id="ARBA00023242"/>
    </source>
</evidence>
<evidence type="ECO:0000256" key="8">
    <source>
        <dbReference type="RuleBase" id="RU365081"/>
    </source>
</evidence>
<dbReference type="PROSITE" id="PS50072">
    <property type="entry name" value="CSA_PPIASE_2"/>
    <property type="match status" value="1"/>
</dbReference>
<feature type="region of interest" description="Disordered" evidence="9">
    <location>
        <begin position="322"/>
        <end position="349"/>
    </location>
</feature>
<name>A0ABP1FLZ4_9CHLO</name>
<dbReference type="Proteomes" id="UP001497392">
    <property type="component" value="Unassembled WGS sequence"/>
</dbReference>
<dbReference type="EMBL" id="CAXHTA020000002">
    <property type="protein sequence ID" value="CAL5219103.1"/>
    <property type="molecule type" value="Genomic_DNA"/>
</dbReference>
<dbReference type="Gene3D" id="3.30.70.330">
    <property type="match status" value="1"/>
</dbReference>
<organism evidence="12 13">
    <name type="scientific">Coccomyxa viridis</name>
    <dbReference type="NCBI Taxonomy" id="1274662"/>
    <lineage>
        <taxon>Eukaryota</taxon>
        <taxon>Viridiplantae</taxon>
        <taxon>Chlorophyta</taxon>
        <taxon>core chlorophytes</taxon>
        <taxon>Trebouxiophyceae</taxon>
        <taxon>Trebouxiophyceae incertae sedis</taxon>
        <taxon>Coccomyxaceae</taxon>
        <taxon>Coccomyxa</taxon>
    </lineage>
</organism>
<comment type="function">
    <text evidence="8">PPIases accelerate the folding of proteins. It catalyzes the cis-trans isomerization of proline imidic peptide bonds in oligopeptides.</text>
</comment>
<dbReference type="InterPro" id="IPR035542">
    <property type="entry name" value="CRIP"/>
</dbReference>
<keyword evidence="5 8" id="KW-0413">Isomerase</keyword>
<evidence type="ECO:0000313" key="13">
    <source>
        <dbReference type="Proteomes" id="UP001497392"/>
    </source>
</evidence>
<evidence type="ECO:0000256" key="5">
    <source>
        <dbReference type="ARBA" id="ARBA00023235"/>
    </source>
</evidence>
<sequence>MVVDLLPDECPRASTNFLKLCKIKYYNNVLFHNVQRNFIAQTGDPEGTGKGGMSAFGIMYGEQARFFDDEIHPTIKHTRKGLVAMAGAGENMNASQFYFTLDSDLDSLDEKHTIFGEVSEGLEVLDAINEAICDNNGRPLQNIRIRHTIILDDPFPDPAPLLDHIPESSPEPVFAADDRLEDDWVPTEDTRELEEIERETREQEARNKAVVLEMIGDLPEADAKPPPNMLFICKLNPVTTEEDLEIIFSRFGNITSCDIIKDWKTGDSLCYAFLGFDSDEACEEAYFKMNNCLIDDRRIKVDFSQSVHHLWKQYRRHGKAGGAEELAAANEQGDKERGGQRGALPGGLQLKPGAGGVFAGHAGGRPGGYGLVLDGDDDMHQNGNGHYKSSDAGHSRDRRPAPHQSEPRSREGRQERHSSAAEHRNHRDHRDRDRDRDHREHERDHRGRDRDREDRSDRGEHRRRDDRDGRHASGSARDRRDDRGGQPVSGRERERHAEEADGEKRSKRESIHVEQGDRDMDRSERHKDKKHKHSDKASHKSKHKHKDKKLE</sequence>
<evidence type="ECO:0000256" key="9">
    <source>
        <dbReference type="SAM" id="MobiDB-lite"/>
    </source>
</evidence>
<evidence type="ECO:0000313" key="12">
    <source>
        <dbReference type="EMBL" id="CAL5219103.1"/>
    </source>
</evidence>
<evidence type="ECO:0000259" key="10">
    <source>
        <dbReference type="PROSITE" id="PS50072"/>
    </source>
</evidence>
<evidence type="ECO:0000259" key="11">
    <source>
        <dbReference type="PROSITE" id="PS50102"/>
    </source>
</evidence>
<comment type="subcellular location">
    <subcellularLocation>
        <location evidence="2 8">Nucleus</location>
    </subcellularLocation>
</comment>
<keyword evidence="6 8" id="KW-0539">Nucleus</keyword>
<dbReference type="Gene3D" id="2.40.100.10">
    <property type="entry name" value="Cyclophilin-like"/>
    <property type="match status" value="1"/>
</dbReference>
<dbReference type="PANTHER" id="PTHR45843:SF1">
    <property type="entry name" value="PEPTIDYL-PROLYL CIS-TRANS ISOMERASE-LIKE 4"/>
    <property type="match status" value="1"/>
</dbReference>
<dbReference type="SUPFAM" id="SSF54928">
    <property type="entry name" value="RNA-binding domain, RBD"/>
    <property type="match status" value="1"/>
</dbReference>
<feature type="compositionally biased region" description="Basic residues" evidence="9">
    <location>
        <begin position="527"/>
        <end position="551"/>
    </location>
</feature>
<evidence type="ECO:0000256" key="4">
    <source>
        <dbReference type="ARBA" id="ARBA00023110"/>
    </source>
</evidence>
<dbReference type="InterPro" id="IPR000504">
    <property type="entry name" value="RRM_dom"/>
</dbReference>
<dbReference type="InterPro" id="IPR035538">
    <property type="entry name" value="Cyclophilin_PPIL4"/>
</dbReference>
<dbReference type="InterPro" id="IPR029000">
    <property type="entry name" value="Cyclophilin-like_dom_sf"/>
</dbReference>
<dbReference type="InterPro" id="IPR035979">
    <property type="entry name" value="RBD_domain_sf"/>
</dbReference>
<dbReference type="EC" id="5.2.1.8" evidence="8"/>
<dbReference type="InterPro" id="IPR002130">
    <property type="entry name" value="Cyclophilin-type_PPIase_dom"/>
</dbReference>
<proteinExistence type="inferred from homology"/>
<dbReference type="CDD" id="cd01921">
    <property type="entry name" value="cyclophilin_RRM"/>
    <property type="match status" value="1"/>
</dbReference>
<evidence type="ECO:0000256" key="2">
    <source>
        <dbReference type="ARBA" id="ARBA00004123"/>
    </source>
</evidence>
<reference evidence="12 13" key="1">
    <citation type="submission" date="2024-06" db="EMBL/GenBank/DDBJ databases">
        <authorList>
            <person name="Kraege A."/>
            <person name="Thomma B."/>
        </authorList>
    </citation>
    <scope>NUCLEOTIDE SEQUENCE [LARGE SCALE GENOMIC DNA]</scope>
</reference>
<gene>
    <name evidence="12" type="primary">g875</name>
    <name evidence="12" type="ORF">VP750_LOCUS762</name>
</gene>
<keyword evidence="3 7" id="KW-0694">RNA-binding</keyword>
<evidence type="ECO:0000256" key="7">
    <source>
        <dbReference type="PROSITE-ProRule" id="PRU00176"/>
    </source>
</evidence>
<dbReference type="SMART" id="SM00360">
    <property type="entry name" value="RRM"/>
    <property type="match status" value="1"/>
</dbReference>
<dbReference type="PROSITE" id="PS50102">
    <property type="entry name" value="RRM"/>
    <property type="match status" value="1"/>
</dbReference>
<comment type="catalytic activity">
    <reaction evidence="1 8">
        <text>[protein]-peptidylproline (omega=180) = [protein]-peptidylproline (omega=0)</text>
        <dbReference type="Rhea" id="RHEA:16237"/>
        <dbReference type="Rhea" id="RHEA-COMP:10747"/>
        <dbReference type="Rhea" id="RHEA-COMP:10748"/>
        <dbReference type="ChEBI" id="CHEBI:83833"/>
        <dbReference type="ChEBI" id="CHEBI:83834"/>
        <dbReference type="EC" id="5.2.1.8"/>
    </reaction>
</comment>
<keyword evidence="4 8" id="KW-0697">Rotamase</keyword>